<organism evidence="1 2">
    <name type="scientific">Streptococcus gingivalis</name>
    <dbReference type="NCBI Taxonomy" id="3111861"/>
    <lineage>
        <taxon>Bacteria</taxon>
        <taxon>Bacillati</taxon>
        <taxon>Bacillota</taxon>
        <taxon>Bacilli</taxon>
        <taxon>Lactobacillales</taxon>
        <taxon>Streptococcaceae</taxon>
        <taxon>Streptococcus</taxon>
    </lineage>
</organism>
<dbReference type="EMBL" id="JAYKTO010000002">
    <property type="protein sequence ID" value="MEB3520684.1"/>
    <property type="molecule type" value="Genomic_DNA"/>
</dbReference>
<evidence type="ECO:0000313" key="2">
    <source>
        <dbReference type="Proteomes" id="UP001308656"/>
    </source>
</evidence>
<comment type="caution">
    <text evidence="1">The sequence shown here is derived from an EMBL/GenBank/DDBJ whole genome shotgun (WGS) entry which is preliminary data.</text>
</comment>
<evidence type="ECO:0000313" key="1">
    <source>
        <dbReference type="EMBL" id="MEB3520684.1"/>
    </source>
</evidence>
<dbReference type="Proteomes" id="UP001308656">
    <property type="component" value="Unassembled WGS sequence"/>
</dbReference>
<accession>A0ABU6BB78</accession>
<proteinExistence type="predicted"/>
<name>A0ABU6BB78_9STRE</name>
<protein>
    <submittedName>
        <fullName evidence="1">Uncharacterized protein</fullName>
    </submittedName>
</protein>
<keyword evidence="2" id="KW-1185">Reference proteome</keyword>
<sequence length="278" mass="31473">MTFTYNGTVYSSKKFPVLEAIFNKYYDQNNPNQNIVFTLNDVNEAYDECRIDKPASISNTILDLTRKDRGIQKRLPQSIINLGYDIRKKTGKSDSGNLAGEFVYVGLGNALNSWLVFPPVPDETLDIANTVPSLIQHGDLLANDEAALFSVMDYCDILTKVIYSNDIDTEYQVIRVQNPKKWQPNEIDGLYIDINNDILYPCEAKALTTNDDINLEQMWGGYKTVLSKIPNKTIKPLALVMRNYGLDIGIMAPNQTNNFLVLEKYVRVNISPTIPSWN</sequence>
<gene>
    <name evidence="1" type="ORF">SM122_09010</name>
</gene>
<dbReference type="RefSeq" id="WP_324738267.1">
    <property type="nucleotide sequence ID" value="NZ_JAYKTO010000002.1"/>
</dbReference>
<reference evidence="1 2" key="1">
    <citation type="submission" date="2024-01" db="EMBL/GenBank/DDBJ databases">
        <title>Description of Streptococcus dentalis sp. nov., Streptococcus gingivalis sp. nov., Streptococcus lingualis sp. nov. isolated from human oral cavity.</title>
        <authorList>
            <person name="Choi Y.S."/>
            <person name="Goo B.J."/>
            <person name="Bae J.W."/>
        </authorList>
    </citation>
    <scope>NUCLEOTIDE SEQUENCE [LARGE SCALE GENOMIC DNA]</scope>
    <source>
        <strain evidence="1 2">S2</strain>
    </source>
</reference>